<reference evidence="1" key="1">
    <citation type="submission" date="2015-06" db="UniProtKB">
        <authorList>
            <consortium name="EnsemblPlants"/>
        </authorList>
    </citation>
    <scope>IDENTIFICATION</scope>
</reference>
<sequence length="59" mass="6731">MATVVEVFMGSYSSSIPVDWEAETYPEYGDYALLPLLVAFFPALRFVLDQFIFELQCLS</sequence>
<organism evidence="1">
    <name type="scientific">Aegilops tauschii</name>
    <name type="common">Tausch's goatgrass</name>
    <name type="synonym">Aegilops squarrosa</name>
    <dbReference type="NCBI Taxonomy" id="37682"/>
    <lineage>
        <taxon>Eukaryota</taxon>
        <taxon>Viridiplantae</taxon>
        <taxon>Streptophyta</taxon>
        <taxon>Embryophyta</taxon>
        <taxon>Tracheophyta</taxon>
        <taxon>Spermatophyta</taxon>
        <taxon>Magnoliopsida</taxon>
        <taxon>Liliopsida</taxon>
        <taxon>Poales</taxon>
        <taxon>Poaceae</taxon>
        <taxon>BOP clade</taxon>
        <taxon>Pooideae</taxon>
        <taxon>Triticodae</taxon>
        <taxon>Triticeae</taxon>
        <taxon>Triticinae</taxon>
        <taxon>Aegilops</taxon>
    </lineage>
</organism>
<dbReference type="EnsemblPlants" id="EMT28141">
    <property type="protein sequence ID" value="EMT28141"/>
    <property type="gene ID" value="F775_13765"/>
</dbReference>
<evidence type="ECO:0000313" key="1">
    <source>
        <dbReference type="EnsemblPlants" id="EMT28141"/>
    </source>
</evidence>
<protein>
    <submittedName>
        <fullName evidence="1">Uncharacterized protein</fullName>
    </submittedName>
</protein>
<name>M8CWG7_AEGTA</name>
<accession>M8CWG7</accession>
<dbReference type="AlphaFoldDB" id="M8CWG7"/>
<dbReference type="ExpressionAtlas" id="M8CWG7">
    <property type="expression patterns" value="baseline"/>
</dbReference>
<proteinExistence type="predicted"/>